<dbReference type="STRING" id="6832.A0A553N8V8"/>
<comment type="caution">
    <text evidence="9">The sequence shown here is derived from an EMBL/GenBank/DDBJ whole genome shotgun (WGS) entry which is preliminary data.</text>
</comment>
<dbReference type="GO" id="GO:0016020">
    <property type="term" value="C:membrane"/>
    <property type="evidence" value="ECO:0007669"/>
    <property type="project" value="UniProtKB-SubCell"/>
</dbReference>
<sequence length="191" mass="21192">MEFRSGKPVSPPPAPGAGATHDMKMTETHLQTNIRWDPSYLKSVPGMLKLAAVIVDLVGFICVMCASAYWRTRSVGSWFAFVTMTGFWTTGTLLLFYLLHVIEKFHVIPWMLIEMIFCALWAFFFLTGGLDTAINAANDSAFGAAAFFAFVAMGIYGFDAFLKFRGWQAGHHAQGLRTVQHNKPEVPAPAY</sequence>
<evidence type="ECO:0000256" key="6">
    <source>
        <dbReference type="SAM" id="MobiDB-lite"/>
    </source>
</evidence>
<proteinExistence type="predicted"/>
<keyword evidence="2 5" id="KW-0812">Transmembrane</keyword>
<dbReference type="OMA" id="NHKKGAE"/>
<protein>
    <recommendedName>
        <fullName evidence="8">MARVEL domain-containing protein</fullName>
    </recommendedName>
</protein>
<dbReference type="InterPro" id="IPR050578">
    <property type="entry name" value="MARVEL-CKLF_proteins"/>
</dbReference>
<evidence type="ECO:0000256" key="2">
    <source>
        <dbReference type="ARBA" id="ARBA00022692"/>
    </source>
</evidence>
<feature type="transmembrane region" description="Helical" evidence="7">
    <location>
        <begin position="111"/>
        <end position="130"/>
    </location>
</feature>
<comment type="subcellular location">
    <subcellularLocation>
        <location evidence="1">Membrane</location>
        <topology evidence="1">Multi-pass membrane protein</topology>
    </subcellularLocation>
</comment>
<evidence type="ECO:0000256" key="5">
    <source>
        <dbReference type="PROSITE-ProRule" id="PRU00581"/>
    </source>
</evidence>
<evidence type="ECO:0000256" key="1">
    <source>
        <dbReference type="ARBA" id="ARBA00004141"/>
    </source>
</evidence>
<feature type="region of interest" description="Disordered" evidence="6">
    <location>
        <begin position="1"/>
        <end position="21"/>
    </location>
</feature>
<dbReference type="InterPro" id="IPR008253">
    <property type="entry name" value="Marvel"/>
</dbReference>
<feature type="domain" description="MARVEL" evidence="8">
    <location>
        <begin position="40"/>
        <end position="168"/>
    </location>
</feature>
<dbReference type="EMBL" id="VCGU01000459">
    <property type="protein sequence ID" value="TRY61865.1"/>
    <property type="molecule type" value="Genomic_DNA"/>
</dbReference>
<dbReference type="Proteomes" id="UP000318571">
    <property type="component" value="Chromosome 8"/>
</dbReference>
<reference evidence="9 10" key="1">
    <citation type="journal article" date="2018" name="Nat. Ecol. Evol.">
        <title>Genomic signatures of mitonuclear coevolution across populations of Tigriopus californicus.</title>
        <authorList>
            <person name="Barreto F.S."/>
            <person name="Watson E.T."/>
            <person name="Lima T.G."/>
            <person name="Willett C.S."/>
            <person name="Edmands S."/>
            <person name="Li W."/>
            <person name="Burton R.S."/>
        </authorList>
    </citation>
    <scope>NUCLEOTIDE SEQUENCE [LARGE SCALE GENOMIC DNA]</scope>
    <source>
        <strain evidence="9 10">San Diego</strain>
    </source>
</reference>
<evidence type="ECO:0000256" key="4">
    <source>
        <dbReference type="ARBA" id="ARBA00023136"/>
    </source>
</evidence>
<dbReference type="PANTHER" id="PTHR22776:SF49">
    <property type="entry name" value="MARVEL DOMAIN-CONTAINING PROTEIN"/>
    <property type="match status" value="1"/>
</dbReference>
<name>A0A553N8V8_TIGCA</name>
<dbReference type="AlphaFoldDB" id="A0A553N8V8"/>
<dbReference type="OrthoDB" id="10028364at2759"/>
<feature type="transmembrane region" description="Helical" evidence="7">
    <location>
        <begin position="50"/>
        <end position="70"/>
    </location>
</feature>
<evidence type="ECO:0000313" key="10">
    <source>
        <dbReference type="Proteomes" id="UP000318571"/>
    </source>
</evidence>
<organism evidence="9 10">
    <name type="scientific">Tigriopus californicus</name>
    <name type="common">Marine copepod</name>
    <dbReference type="NCBI Taxonomy" id="6832"/>
    <lineage>
        <taxon>Eukaryota</taxon>
        <taxon>Metazoa</taxon>
        <taxon>Ecdysozoa</taxon>
        <taxon>Arthropoda</taxon>
        <taxon>Crustacea</taxon>
        <taxon>Multicrustacea</taxon>
        <taxon>Hexanauplia</taxon>
        <taxon>Copepoda</taxon>
        <taxon>Harpacticoida</taxon>
        <taxon>Harpacticidae</taxon>
        <taxon>Tigriopus</taxon>
    </lineage>
</organism>
<accession>A0A553N8V8</accession>
<keyword evidence="4 5" id="KW-0472">Membrane</keyword>
<keyword evidence="10" id="KW-1185">Reference proteome</keyword>
<keyword evidence="3 7" id="KW-1133">Transmembrane helix</keyword>
<gene>
    <name evidence="9" type="ORF">TCAL_02147</name>
</gene>
<evidence type="ECO:0000256" key="3">
    <source>
        <dbReference type="ARBA" id="ARBA00022989"/>
    </source>
</evidence>
<feature type="transmembrane region" description="Helical" evidence="7">
    <location>
        <begin position="142"/>
        <end position="162"/>
    </location>
</feature>
<dbReference type="PROSITE" id="PS51225">
    <property type="entry name" value="MARVEL"/>
    <property type="match status" value="1"/>
</dbReference>
<dbReference type="PANTHER" id="PTHR22776">
    <property type="entry name" value="MARVEL-CONTAINING POTENTIAL LIPID RAFT-ASSOCIATED PROTEIN"/>
    <property type="match status" value="1"/>
</dbReference>
<evidence type="ECO:0000256" key="7">
    <source>
        <dbReference type="SAM" id="Phobius"/>
    </source>
</evidence>
<evidence type="ECO:0000313" key="9">
    <source>
        <dbReference type="EMBL" id="TRY61865.1"/>
    </source>
</evidence>
<feature type="transmembrane region" description="Helical" evidence="7">
    <location>
        <begin position="76"/>
        <end position="99"/>
    </location>
</feature>
<evidence type="ECO:0000259" key="8">
    <source>
        <dbReference type="PROSITE" id="PS51225"/>
    </source>
</evidence>